<dbReference type="RefSeq" id="WP_093203893.1">
    <property type="nucleotide sequence ID" value="NZ_RXOE01000010.1"/>
</dbReference>
<protein>
    <submittedName>
        <fullName evidence="2">DUF2917 domain-containing protein</fullName>
    </submittedName>
</protein>
<dbReference type="Proteomes" id="UP000267418">
    <property type="component" value="Unassembled WGS sequence"/>
</dbReference>
<feature type="region of interest" description="Disordered" evidence="1">
    <location>
        <begin position="96"/>
        <end position="122"/>
    </location>
</feature>
<proteinExistence type="predicted"/>
<evidence type="ECO:0000313" key="3">
    <source>
        <dbReference type="Proteomes" id="UP000267418"/>
    </source>
</evidence>
<evidence type="ECO:0000313" key="2">
    <source>
        <dbReference type="EMBL" id="RTQ31140.1"/>
    </source>
</evidence>
<reference evidence="2 3" key="1">
    <citation type="submission" date="2018-12" db="EMBL/GenBank/DDBJ databases">
        <title>The genome of Variovorax gossypii DSM 100435.</title>
        <authorList>
            <person name="Gao J."/>
            <person name="Sun J."/>
        </authorList>
    </citation>
    <scope>NUCLEOTIDE SEQUENCE [LARGE SCALE GENOMIC DNA]</scope>
    <source>
        <strain evidence="2 3">DSM 100435</strain>
    </source>
</reference>
<organism evidence="2 3">
    <name type="scientific">Variovorax gossypii</name>
    <dbReference type="NCBI Taxonomy" id="1679495"/>
    <lineage>
        <taxon>Bacteria</taxon>
        <taxon>Pseudomonadati</taxon>
        <taxon>Pseudomonadota</taxon>
        <taxon>Betaproteobacteria</taxon>
        <taxon>Burkholderiales</taxon>
        <taxon>Comamonadaceae</taxon>
        <taxon>Variovorax</taxon>
    </lineage>
</organism>
<comment type="caution">
    <text evidence="2">The sequence shown here is derived from an EMBL/GenBank/DDBJ whole genome shotgun (WGS) entry which is preliminary data.</text>
</comment>
<feature type="region of interest" description="Disordered" evidence="1">
    <location>
        <begin position="1"/>
        <end position="24"/>
    </location>
</feature>
<dbReference type="EMBL" id="RXOE01000010">
    <property type="protein sequence ID" value="RTQ31140.1"/>
    <property type="molecule type" value="Genomic_DNA"/>
</dbReference>
<dbReference type="AlphaFoldDB" id="A0A431TDK9"/>
<accession>A0A431TDK9</accession>
<dbReference type="OrthoDB" id="200037at2"/>
<sequence length="122" mass="12923">MSTSSSSTASSSSPSVTFSSSTSRFHVSLPKRSVFAVPDGAGVGIECRSGSVWVTIDRDTRDIVLEPGERFESSDHRRVLVSALESSCITVSDARPAAMPLPAPSPRAWSPRRLLPHGLSPA</sequence>
<dbReference type="InterPro" id="IPR021317">
    <property type="entry name" value="DUF2917"/>
</dbReference>
<feature type="compositionally biased region" description="Low complexity" evidence="1">
    <location>
        <begin position="1"/>
        <end position="23"/>
    </location>
</feature>
<evidence type="ECO:0000256" key="1">
    <source>
        <dbReference type="SAM" id="MobiDB-lite"/>
    </source>
</evidence>
<name>A0A431TDK9_9BURK</name>
<gene>
    <name evidence="2" type="ORF">EJP69_26860</name>
</gene>
<dbReference type="Pfam" id="PF11142">
    <property type="entry name" value="DUF2917"/>
    <property type="match status" value="1"/>
</dbReference>
<keyword evidence="3" id="KW-1185">Reference proteome</keyword>